<organism evidence="1 2">
    <name type="scientific">Syncephalis pseudoplumigaleata</name>
    <dbReference type="NCBI Taxonomy" id="1712513"/>
    <lineage>
        <taxon>Eukaryota</taxon>
        <taxon>Fungi</taxon>
        <taxon>Fungi incertae sedis</taxon>
        <taxon>Zoopagomycota</taxon>
        <taxon>Zoopagomycotina</taxon>
        <taxon>Zoopagomycetes</taxon>
        <taxon>Zoopagales</taxon>
        <taxon>Piptocephalidaceae</taxon>
        <taxon>Syncephalis</taxon>
    </lineage>
</organism>
<dbReference type="AlphaFoldDB" id="A0A4P9YWL9"/>
<dbReference type="EMBL" id="KZ990348">
    <property type="protein sequence ID" value="RKP24255.1"/>
    <property type="molecule type" value="Genomic_DNA"/>
</dbReference>
<gene>
    <name evidence="1" type="ORF">SYNPS1DRAFT_23650</name>
</gene>
<evidence type="ECO:0000313" key="2">
    <source>
        <dbReference type="Proteomes" id="UP000278143"/>
    </source>
</evidence>
<dbReference type="OrthoDB" id="5575831at2759"/>
<sequence length="149" mass="16706">GRFEDDDDGGSYLALFSLTKKRFLWERVEPTGTHPPRASIILSTYNLVLRQLADTIVVIDLNTGEVSRWIPIDENLVQPACRLVGSLCFVGFSWRDQHAIILDAVTGTIYYHQFPIPTVAHGPNFVAMQGQLCYYSYAGLLMTEPNCPV</sequence>
<proteinExistence type="predicted"/>
<evidence type="ECO:0000313" key="1">
    <source>
        <dbReference type="EMBL" id="RKP24255.1"/>
    </source>
</evidence>
<dbReference type="Proteomes" id="UP000278143">
    <property type="component" value="Unassembled WGS sequence"/>
</dbReference>
<feature type="non-terminal residue" evidence="1">
    <location>
        <position position="1"/>
    </location>
</feature>
<accession>A0A4P9YWL9</accession>
<keyword evidence="2" id="KW-1185">Reference proteome</keyword>
<protein>
    <submittedName>
        <fullName evidence="1">Uncharacterized protein</fullName>
    </submittedName>
</protein>
<reference evidence="2" key="1">
    <citation type="journal article" date="2018" name="Nat. Microbiol.">
        <title>Leveraging single-cell genomics to expand the fungal tree of life.</title>
        <authorList>
            <person name="Ahrendt S.R."/>
            <person name="Quandt C.A."/>
            <person name="Ciobanu D."/>
            <person name="Clum A."/>
            <person name="Salamov A."/>
            <person name="Andreopoulos B."/>
            <person name="Cheng J.F."/>
            <person name="Woyke T."/>
            <person name="Pelin A."/>
            <person name="Henrissat B."/>
            <person name="Reynolds N.K."/>
            <person name="Benny G.L."/>
            <person name="Smith M.E."/>
            <person name="James T.Y."/>
            <person name="Grigoriev I.V."/>
        </authorList>
    </citation>
    <scope>NUCLEOTIDE SEQUENCE [LARGE SCALE GENOMIC DNA]</scope>
    <source>
        <strain evidence="2">Benny S71-1</strain>
    </source>
</reference>
<name>A0A4P9YWL9_9FUNG</name>